<accession>A0AA38VRL7</accession>
<dbReference type="FunFam" id="1.20.1280.290:FF:000001">
    <property type="entry name" value="Bidirectional sugar transporter SWEET"/>
    <property type="match status" value="1"/>
</dbReference>
<reference evidence="11" key="1">
    <citation type="submission" date="2023-03" db="EMBL/GenBank/DDBJ databases">
        <title>Chromosome-scale reference genome and RAD-based genetic map of yellow starthistle (Centaurea solstitialis) reveal putative structural variation and QTLs associated with invader traits.</title>
        <authorList>
            <person name="Reatini B."/>
            <person name="Cang F.A."/>
            <person name="Jiang Q."/>
            <person name="Mckibben M.T.W."/>
            <person name="Barker M.S."/>
            <person name="Rieseberg L.H."/>
            <person name="Dlugosch K.M."/>
        </authorList>
    </citation>
    <scope>NUCLEOTIDE SEQUENCE</scope>
    <source>
        <strain evidence="11">CAN-66</strain>
        <tissue evidence="11">Leaf</tissue>
    </source>
</reference>
<dbReference type="AlphaFoldDB" id="A0AA38VRL7"/>
<feature type="transmembrane region" description="Helical" evidence="10">
    <location>
        <begin position="567"/>
        <end position="588"/>
    </location>
</feature>
<evidence type="ECO:0000313" key="12">
    <source>
        <dbReference type="Proteomes" id="UP001172457"/>
    </source>
</evidence>
<sequence length="692" mass="77612">MTGSLAHLTLAFGLLGNVVSFMVFLAPIPTFYKVYKKKSTEGFQSAPYVVGLFSAMLWIYYAMLKSNVLLLITINSVGCFIETFYIIFFLIYAPKKARMESLKLIVLLIVVGFGLIVALTQFFASGVTRGVIVGWICLVFSLCVFVAPLGVLVYKKKSTEGFQSAPYVVGLFSAMLWIYYAMLKSNVLLLITINSVGCFIETFYIIFFLIYAPKKAKMESLKLIALLIVVGFGLIVALTQLFASGVTRGVIVGWICLIFSLCVFVAPLGVLRQVIKTKSVEYMPILLSVALTLSAVMWFFYGLLLGDFNIAVPNVLGFTFGIIQIILYFVYKNKKPIIDEKISKLDEKISEMEEQRIPQLKDTKGIDVVKLKGMMPAEILPGVGKYAHNSNDAIVEPQAVRNMPNLTIKVYKKKSTEGFQSAPYVVGLFSAMLWIYYAMLKSNVLLLITINSVGCFIETFYIIFFLFYAPKKARMESLKLIVLLIFVGFGLIVVLTQFLASGVTRGVIVGWICLIFSLCVFVAPLGVLRQVIKTKSVEYMPILLSVALTLSAVMWFFYGLLLGDFNIAIPNVLGFTFGIIQMILYFVYKNKKPIIDEKISKFDEKISEMEEQRIPDFKDTKSIDVIKLTGMMPVEILPGAGKYAQNANHVVVVEPRDLQNMPNYTIQNIAQISKHIVKCQRWNEITIVTYII</sequence>
<evidence type="ECO:0000256" key="7">
    <source>
        <dbReference type="ARBA" id="ARBA00022737"/>
    </source>
</evidence>
<evidence type="ECO:0000256" key="3">
    <source>
        <dbReference type="ARBA" id="ARBA00022448"/>
    </source>
</evidence>
<evidence type="ECO:0000256" key="6">
    <source>
        <dbReference type="ARBA" id="ARBA00022692"/>
    </source>
</evidence>
<feature type="transmembrane region" description="Helical" evidence="10">
    <location>
        <begin position="445"/>
        <end position="468"/>
    </location>
</feature>
<keyword evidence="4" id="KW-1003">Cell membrane</keyword>
<feature type="transmembrane region" description="Helical" evidence="10">
    <location>
        <begin position="130"/>
        <end position="153"/>
    </location>
</feature>
<keyword evidence="6 10" id="KW-0812">Transmembrane</keyword>
<dbReference type="Pfam" id="PF03083">
    <property type="entry name" value="MtN3_slv"/>
    <property type="match status" value="5"/>
</dbReference>
<comment type="subcellular location">
    <subcellularLocation>
        <location evidence="1">Cell membrane</location>
        <topology evidence="1">Multi-pass membrane protein</topology>
    </subcellularLocation>
</comment>
<evidence type="ECO:0000256" key="4">
    <source>
        <dbReference type="ARBA" id="ARBA00022475"/>
    </source>
</evidence>
<feature type="transmembrane region" description="Helical" evidence="10">
    <location>
        <begin position="165"/>
        <end position="182"/>
    </location>
</feature>
<keyword evidence="9 10" id="KW-0472">Membrane</keyword>
<keyword evidence="8 10" id="KW-1133">Transmembrane helix</keyword>
<comment type="similarity">
    <text evidence="2">Belongs to the SWEET sugar transporter family.</text>
</comment>
<protein>
    <recommendedName>
        <fullName evidence="13">Bidirectional sugar transporter SWEET</fullName>
    </recommendedName>
</protein>
<evidence type="ECO:0000256" key="8">
    <source>
        <dbReference type="ARBA" id="ARBA00022989"/>
    </source>
</evidence>
<evidence type="ECO:0008006" key="13">
    <source>
        <dbReference type="Google" id="ProtNLM"/>
    </source>
</evidence>
<feature type="transmembrane region" description="Helical" evidence="10">
    <location>
        <begin position="310"/>
        <end position="331"/>
    </location>
</feature>
<feature type="transmembrane region" description="Helical" evidence="10">
    <location>
        <begin position="69"/>
        <end position="92"/>
    </location>
</feature>
<feature type="transmembrane region" description="Helical" evidence="10">
    <location>
        <begin position="540"/>
        <end position="561"/>
    </location>
</feature>
<feature type="transmembrane region" description="Helical" evidence="10">
    <location>
        <begin position="188"/>
        <end position="211"/>
    </location>
</feature>
<name>A0AA38VRL7_9ASTR</name>
<organism evidence="11 12">
    <name type="scientific">Centaurea solstitialis</name>
    <name type="common">yellow star-thistle</name>
    <dbReference type="NCBI Taxonomy" id="347529"/>
    <lineage>
        <taxon>Eukaryota</taxon>
        <taxon>Viridiplantae</taxon>
        <taxon>Streptophyta</taxon>
        <taxon>Embryophyta</taxon>
        <taxon>Tracheophyta</taxon>
        <taxon>Spermatophyta</taxon>
        <taxon>Magnoliopsida</taxon>
        <taxon>eudicotyledons</taxon>
        <taxon>Gunneridae</taxon>
        <taxon>Pentapetalae</taxon>
        <taxon>asterids</taxon>
        <taxon>campanulids</taxon>
        <taxon>Asterales</taxon>
        <taxon>Asteraceae</taxon>
        <taxon>Carduoideae</taxon>
        <taxon>Cardueae</taxon>
        <taxon>Centaureinae</taxon>
        <taxon>Centaurea</taxon>
    </lineage>
</organism>
<dbReference type="FunFam" id="1.20.1280.290:FF:000003">
    <property type="entry name" value="Bidirectional sugar transporter SWEET"/>
    <property type="match status" value="2"/>
</dbReference>
<dbReference type="Gene3D" id="1.20.1280.290">
    <property type="match status" value="5"/>
</dbReference>
<dbReference type="GO" id="GO:0005886">
    <property type="term" value="C:plasma membrane"/>
    <property type="evidence" value="ECO:0007669"/>
    <property type="project" value="UniProtKB-SubCell"/>
</dbReference>
<keyword evidence="5" id="KW-0762">Sugar transport</keyword>
<evidence type="ECO:0000256" key="5">
    <source>
        <dbReference type="ARBA" id="ARBA00022597"/>
    </source>
</evidence>
<evidence type="ECO:0000256" key="9">
    <source>
        <dbReference type="ARBA" id="ARBA00023136"/>
    </source>
</evidence>
<evidence type="ECO:0000256" key="2">
    <source>
        <dbReference type="ARBA" id="ARBA00007809"/>
    </source>
</evidence>
<dbReference type="PANTHER" id="PTHR10791">
    <property type="entry name" value="RAG1-ACTIVATING PROTEIN 1"/>
    <property type="match status" value="1"/>
</dbReference>
<comment type="caution">
    <text evidence="11">The sequence shown here is derived from an EMBL/GenBank/DDBJ whole genome shotgun (WGS) entry which is preliminary data.</text>
</comment>
<dbReference type="InterPro" id="IPR004316">
    <property type="entry name" value="SWEET_rpt"/>
</dbReference>
<gene>
    <name evidence="11" type="ORF">OSB04_un000691</name>
</gene>
<dbReference type="Proteomes" id="UP001172457">
    <property type="component" value="Unassembled WGS sequence"/>
</dbReference>
<evidence type="ECO:0000313" key="11">
    <source>
        <dbReference type="EMBL" id="KAJ9536137.1"/>
    </source>
</evidence>
<keyword evidence="3" id="KW-0813">Transport</keyword>
<feature type="transmembrane region" description="Helical" evidence="10">
    <location>
        <begin position="6"/>
        <end position="26"/>
    </location>
</feature>
<feature type="transmembrane region" description="Helical" evidence="10">
    <location>
        <begin position="283"/>
        <end position="304"/>
    </location>
</feature>
<feature type="transmembrane region" description="Helical" evidence="10">
    <location>
        <begin position="506"/>
        <end position="528"/>
    </location>
</feature>
<keyword evidence="12" id="KW-1185">Reference proteome</keyword>
<feature type="transmembrane region" description="Helical" evidence="10">
    <location>
        <begin position="480"/>
        <end position="500"/>
    </location>
</feature>
<evidence type="ECO:0000256" key="10">
    <source>
        <dbReference type="SAM" id="Phobius"/>
    </source>
</evidence>
<keyword evidence="7" id="KW-0677">Repeat</keyword>
<dbReference type="PANTHER" id="PTHR10791:SF22">
    <property type="entry name" value="BIDIRECTIONAL SUGAR TRANSPORTER SWEET11"/>
    <property type="match status" value="1"/>
</dbReference>
<evidence type="ECO:0000256" key="1">
    <source>
        <dbReference type="ARBA" id="ARBA00004651"/>
    </source>
</evidence>
<dbReference type="InterPro" id="IPR047664">
    <property type="entry name" value="SWEET"/>
</dbReference>
<dbReference type="EMBL" id="JARYMX010000057">
    <property type="protein sequence ID" value="KAJ9536137.1"/>
    <property type="molecule type" value="Genomic_DNA"/>
</dbReference>
<dbReference type="GO" id="GO:0051119">
    <property type="term" value="F:sugar transmembrane transporter activity"/>
    <property type="evidence" value="ECO:0007669"/>
    <property type="project" value="InterPro"/>
</dbReference>
<feature type="transmembrane region" description="Helical" evidence="10">
    <location>
        <begin position="421"/>
        <end position="439"/>
    </location>
</feature>
<feature type="transmembrane region" description="Helical" evidence="10">
    <location>
        <begin position="249"/>
        <end position="271"/>
    </location>
</feature>
<feature type="transmembrane region" description="Helical" evidence="10">
    <location>
        <begin position="223"/>
        <end position="243"/>
    </location>
</feature>
<feature type="transmembrane region" description="Helical" evidence="10">
    <location>
        <begin position="104"/>
        <end position="124"/>
    </location>
</feature>
<proteinExistence type="inferred from homology"/>
<feature type="transmembrane region" description="Helical" evidence="10">
    <location>
        <begin position="46"/>
        <end position="63"/>
    </location>
</feature>